<evidence type="ECO:0000256" key="1">
    <source>
        <dbReference type="ARBA" id="ARBA00022658"/>
    </source>
</evidence>
<gene>
    <name evidence="3" type="ORF">HNAJ_LOCUS939</name>
</gene>
<dbReference type="InterPro" id="IPR023341">
    <property type="entry name" value="MABP"/>
</dbReference>
<dbReference type="GO" id="GO:0005085">
    <property type="term" value="F:guanyl-nucleotide exchange factor activity"/>
    <property type="evidence" value="ECO:0007669"/>
    <property type="project" value="UniProtKB-KW"/>
</dbReference>
<accession>A0A0R3T205</accession>
<dbReference type="GO" id="GO:0032483">
    <property type="term" value="P:regulation of Rab protein signal transduction"/>
    <property type="evidence" value="ECO:0007669"/>
    <property type="project" value="TreeGrafter"/>
</dbReference>
<reference evidence="5" key="1">
    <citation type="submission" date="2017-02" db="UniProtKB">
        <authorList>
            <consortium name="WormBaseParasite"/>
        </authorList>
    </citation>
    <scope>IDENTIFICATION</scope>
</reference>
<dbReference type="PANTHER" id="PTHR12296">
    <property type="entry name" value="DENN DOMAIN-CONTAINING PROTEIN 4"/>
    <property type="match status" value="1"/>
</dbReference>
<dbReference type="Proteomes" id="UP000278807">
    <property type="component" value="Unassembled WGS sequence"/>
</dbReference>
<name>A0A0R3T205_RODNA</name>
<feature type="domain" description="MABP" evidence="2">
    <location>
        <begin position="56"/>
        <end position="214"/>
    </location>
</feature>
<dbReference type="Gene3D" id="2.100.10.50">
    <property type="match status" value="1"/>
</dbReference>
<dbReference type="OrthoDB" id="75250at2759"/>
<dbReference type="PANTHER" id="PTHR12296:SF30">
    <property type="entry name" value="DENN DOMAIN-CONTAINING PROTEIN CRAG"/>
    <property type="match status" value="1"/>
</dbReference>
<reference evidence="3 4" key="2">
    <citation type="submission" date="2018-11" db="EMBL/GenBank/DDBJ databases">
        <authorList>
            <consortium name="Pathogen Informatics"/>
        </authorList>
    </citation>
    <scope>NUCLEOTIDE SEQUENCE [LARGE SCALE GENOMIC DNA]</scope>
</reference>
<keyword evidence="4" id="KW-1185">Reference proteome</keyword>
<dbReference type="PROSITE" id="PS51498">
    <property type="entry name" value="MABP"/>
    <property type="match status" value="1"/>
</dbReference>
<dbReference type="InterPro" id="IPR051696">
    <property type="entry name" value="DENN_Domain_GEFs"/>
</dbReference>
<organism evidence="5">
    <name type="scientific">Rodentolepis nana</name>
    <name type="common">Dwarf tapeworm</name>
    <name type="synonym">Hymenolepis nana</name>
    <dbReference type="NCBI Taxonomy" id="102285"/>
    <lineage>
        <taxon>Eukaryota</taxon>
        <taxon>Metazoa</taxon>
        <taxon>Spiralia</taxon>
        <taxon>Lophotrochozoa</taxon>
        <taxon>Platyhelminthes</taxon>
        <taxon>Cestoda</taxon>
        <taxon>Eucestoda</taxon>
        <taxon>Cyclophyllidea</taxon>
        <taxon>Hymenolepididae</taxon>
        <taxon>Rodentolepis</taxon>
    </lineage>
</organism>
<dbReference type="GO" id="GO:0031410">
    <property type="term" value="C:cytoplasmic vesicle"/>
    <property type="evidence" value="ECO:0007669"/>
    <property type="project" value="TreeGrafter"/>
</dbReference>
<protein>
    <submittedName>
        <fullName evidence="5">MABP domain-containing protein</fullName>
    </submittedName>
</protein>
<dbReference type="AlphaFoldDB" id="A0A0R3T205"/>
<keyword evidence="1" id="KW-0344">Guanine-nucleotide releasing factor</keyword>
<dbReference type="STRING" id="102285.A0A0R3T205"/>
<sequence length="305" mass="34432">MNEISLNSSSSEYIAECFAVCGLSDNPTPYDASEILLNGEEIVLSESKCLDFSRYSTPIIDIQLVNISQKEELPKGYQVLDKSVSGISGCYLQNRSNDDLCICYRRGYATPPIGDITLVDMSARLKANSSRITRTIGNTSALIVKNRFILNSGMYLSYSRLSSDYGVNQLALTDICIILKKKGEVCPLGFMELSQKLFHTLMADDMHICYKKSLVKRYIATYQPEVLLWYHVPLPTAPLKSSNFRVYVANMLYFLTHSIYLNKRKEAGWLLKESLNELQINELIVSASEESSNRFFLLAKCLMPL</sequence>
<proteinExistence type="predicted"/>
<evidence type="ECO:0000313" key="5">
    <source>
        <dbReference type="WBParaSite" id="HNAJ_0000093901-mRNA-1"/>
    </source>
</evidence>
<evidence type="ECO:0000259" key="2">
    <source>
        <dbReference type="PROSITE" id="PS51498"/>
    </source>
</evidence>
<dbReference type="WBParaSite" id="HNAJ_0000093901-mRNA-1">
    <property type="protein sequence ID" value="HNAJ_0000093901-mRNA-1"/>
    <property type="gene ID" value="HNAJ_0000093901"/>
</dbReference>
<evidence type="ECO:0000313" key="3">
    <source>
        <dbReference type="EMBL" id="VDN96798.1"/>
    </source>
</evidence>
<evidence type="ECO:0000313" key="4">
    <source>
        <dbReference type="Proteomes" id="UP000278807"/>
    </source>
</evidence>
<dbReference type="EMBL" id="UZAE01000316">
    <property type="protein sequence ID" value="VDN96798.1"/>
    <property type="molecule type" value="Genomic_DNA"/>
</dbReference>